<dbReference type="InterPro" id="IPR002052">
    <property type="entry name" value="DNA_methylase_N6_adenine_CS"/>
</dbReference>
<dbReference type="Gene3D" id="3.40.50.150">
    <property type="entry name" value="Vaccinia Virus protein VP39"/>
    <property type="match status" value="1"/>
</dbReference>
<evidence type="ECO:0000313" key="2">
    <source>
        <dbReference type="EMBL" id="MBD3325548.1"/>
    </source>
</evidence>
<dbReference type="PROSITE" id="PS00092">
    <property type="entry name" value="N6_MTASE"/>
    <property type="match status" value="1"/>
</dbReference>
<gene>
    <name evidence="2" type="ORF">GF339_13235</name>
</gene>
<dbReference type="GO" id="GO:0032259">
    <property type="term" value="P:methylation"/>
    <property type="evidence" value="ECO:0007669"/>
    <property type="project" value="InterPro"/>
</dbReference>
<dbReference type="EMBL" id="WJJP01000429">
    <property type="protein sequence ID" value="MBD3325548.1"/>
    <property type="molecule type" value="Genomic_DNA"/>
</dbReference>
<evidence type="ECO:0000256" key="1">
    <source>
        <dbReference type="SAM" id="MobiDB-lite"/>
    </source>
</evidence>
<sequence>MSTWKNILYFGDNLDILQRLSAEHPQGVIDLIYLDPPFNSKRNYNILFEDVDMTDTKAQVTTPMQREAAQQGCYHLRDYPTQFPKIQILTVEQLLNGEGVKMPYSTEGVFKRAPQQRPDSTQEDLL</sequence>
<accession>A0A9D5JWR8</accession>
<reference evidence="2" key="1">
    <citation type="submission" date="2019-11" db="EMBL/GenBank/DDBJ databases">
        <title>Microbial mats filling the niche in hypersaline microbial mats.</title>
        <authorList>
            <person name="Wong H.L."/>
            <person name="Macleod F.I."/>
            <person name="White R.A. III"/>
            <person name="Burns B.P."/>
        </authorList>
    </citation>
    <scope>NUCLEOTIDE SEQUENCE</scope>
    <source>
        <strain evidence="2">Rbin_158</strain>
    </source>
</reference>
<dbReference type="Proteomes" id="UP000649604">
    <property type="component" value="Unassembled WGS sequence"/>
</dbReference>
<evidence type="ECO:0008006" key="4">
    <source>
        <dbReference type="Google" id="ProtNLM"/>
    </source>
</evidence>
<dbReference type="InterPro" id="IPR029063">
    <property type="entry name" value="SAM-dependent_MTases_sf"/>
</dbReference>
<dbReference type="GO" id="GO:0003676">
    <property type="term" value="F:nucleic acid binding"/>
    <property type="evidence" value="ECO:0007669"/>
    <property type="project" value="InterPro"/>
</dbReference>
<evidence type="ECO:0000313" key="3">
    <source>
        <dbReference type="Proteomes" id="UP000649604"/>
    </source>
</evidence>
<proteinExistence type="predicted"/>
<dbReference type="GO" id="GO:0008168">
    <property type="term" value="F:methyltransferase activity"/>
    <property type="evidence" value="ECO:0007669"/>
    <property type="project" value="InterPro"/>
</dbReference>
<organism evidence="2 3">
    <name type="scientific">candidate division KSB3 bacterium</name>
    <dbReference type="NCBI Taxonomy" id="2044937"/>
    <lineage>
        <taxon>Bacteria</taxon>
        <taxon>candidate division KSB3</taxon>
    </lineage>
</organism>
<dbReference type="AlphaFoldDB" id="A0A9D5JWR8"/>
<feature type="region of interest" description="Disordered" evidence="1">
    <location>
        <begin position="106"/>
        <end position="126"/>
    </location>
</feature>
<dbReference type="SUPFAM" id="SSF53335">
    <property type="entry name" value="S-adenosyl-L-methionine-dependent methyltransferases"/>
    <property type="match status" value="1"/>
</dbReference>
<protein>
    <recommendedName>
        <fullName evidence="4">DNA methylase N-4/N-6 domain-containing protein</fullName>
    </recommendedName>
</protein>
<comment type="caution">
    <text evidence="2">The sequence shown here is derived from an EMBL/GenBank/DDBJ whole genome shotgun (WGS) entry which is preliminary data.</text>
</comment>
<name>A0A9D5JWR8_9BACT</name>